<dbReference type="EMBL" id="JARKIE010000203">
    <property type="protein sequence ID" value="KAJ7667239.1"/>
    <property type="molecule type" value="Genomic_DNA"/>
</dbReference>
<evidence type="ECO:0000256" key="3">
    <source>
        <dbReference type="ARBA" id="ARBA00022833"/>
    </source>
</evidence>
<dbReference type="Pfam" id="PF01753">
    <property type="entry name" value="zf-MYND"/>
    <property type="match status" value="1"/>
</dbReference>
<dbReference type="GO" id="GO:0008270">
    <property type="term" value="F:zinc ion binding"/>
    <property type="evidence" value="ECO:0007669"/>
    <property type="project" value="UniProtKB-KW"/>
</dbReference>
<sequence>MPPEPLPSHLRDRIMDDNFWGKLEALAKMGEKIMPELAAASRKSGQSGTLDQRIEDRCEFARVGVKLAAITGSPLLSPGPAPRRNPPIPNGMMYCMNNIEKIVCRDYGPGKKPEFSKLAYLLRRTRHLLRIFYDCAVDGHAHPDLIFCDWEKMFDVGLALHRVGLCLRLDPPRLRAAMAGGGKELEAFLLDDELDIGEFRKAAFIVEQRVAADVEAEDADRMAAGKINSAAQKDLAAHILSWFYGDISVAFIMNETSSSDANEKRWAHKAMKRLVLWSTSTTYHSTLGDSLTDAMRPIYWSLPVLTKFGLAGGLGALFGDWVNSACKEMCEDVLKKLPDAAWQKQTPTSLRTVTRALQLKLNQETSEIAITPIFINACFNMYKLYDLAPFRKAAKCEAHHDPVVFYYVAHRIKRDGLDMCIQQDWRRLLKDYVNMPRSVEQRYMWGNQTISGRWDCLEFFGCDADGCPEQTALEELRAKRVRGVRDPDIEERLERWGSKPRACAACAHTSYCSPTCQRTHWQTHKPECLKKRKVAKRS</sequence>
<name>A0AAD7G8I7_MYCRO</name>
<evidence type="ECO:0000256" key="2">
    <source>
        <dbReference type="ARBA" id="ARBA00022771"/>
    </source>
</evidence>
<dbReference type="InterPro" id="IPR002893">
    <property type="entry name" value="Znf_MYND"/>
</dbReference>
<evidence type="ECO:0000256" key="4">
    <source>
        <dbReference type="PROSITE-ProRule" id="PRU00134"/>
    </source>
</evidence>
<evidence type="ECO:0000313" key="7">
    <source>
        <dbReference type="Proteomes" id="UP001221757"/>
    </source>
</evidence>
<comment type="caution">
    <text evidence="6">The sequence shown here is derived from an EMBL/GenBank/DDBJ whole genome shotgun (WGS) entry which is preliminary data.</text>
</comment>
<protein>
    <recommendedName>
        <fullName evidence="5">MYND-type domain-containing protein</fullName>
    </recommendedName>
</protein>
<evidence type="ECO:0000256" key="1">
    <source>
        <dbReference type="ARBA" id="ARBA00022723"/>
    </source>
</evidence>
<accession>A0AAD7G8I7</accession>
<dbReference type="SUPFAM" id="SSF144232">
    <property type="entry name" value="HIT/MYND zinc finger-like"/>
    <property type="match status" value="1"/>
</dbReference>
<proteinExistence type="predicted"/>
<evidence type="ECO:0000259" key="5">
    <source>
        <dbReference type="PROSITE" id="PS50865"/>
    </source>
</evidence>
<evidence type="ECO:0000313" key="6">
    <source>
        <dbReference type="EMBL" id="KAJ7667239.1"/>
    </source>
</evidence>
<dbReference type="AlphaFoldDB" id="A0AAD7G8I7"/>
<gene>
    <name evidence="6" type="ORF">B0H17DRAFT_1018721</name>
</gene>
<dbReference type="PROSITE" id="PS50865">
    <property type="entry name" value="ZF_MYND_2"/>
    <property type="match status" value="1"/>
</dbReference>
<keyword evidence="2 4" id="KW-0863">Zinc-finger</keyword>
<feature type="domain" description="MYND-type" evidence="5">
    <location>
        <begin position="495"/>
        <end position="528"/>
    </location>
</feature>
<keyword evidence="7" id="KW-1185">Reference proteome</keyword>
<keyword evidence="1" id="KW-0479">Metal-binding</keyword>
<dbReference type="Proteomes" id="UP001221757">
    <property type="component" value="Unassembled WGS sequence"/>
</dbReference>
<keyword evidence="3" id="KW-0862">Zinc</keyword>
<organism evidence="6 7">
    <name type="scientific">Mycena rosella</name>
    <name type="common">Pink bonnet</name>
    <name type="synonym">Agaricus rosellus</name>
    <dbReference type="NCBI Taxonomy" id="1033263"/>
    <lineage>
        <taxon>Eukaryota</taxon>
        <taxon>Fungi</taxon>
        <taxon>Dikarya</taxon>
        <taxon>Basidiomycota</taxon>
        <taxon>Agaricomycotina</taxon>
        <taxon>Agaricomycetes</taxon>
        <taxon>Agaricomycetidae</taxon>
        <taxon>Agaricales</taxon>
        <taxon>Marasmiineae</taxon>
        <taxon>Mycenaceae</taxon>
        <taxon>Mycena</taxon>
    </lineage>
</organism>
<reference evidence="6" key="1">
    <citation type="submission" date="2023-03" db="EMBL/GenBank/DDBJ databases">
        <title>Massive genome expansion in bonnet fungi (Mycena s.s.) driven by repeated elements and novel gene families across ecological guilds.</title>
        <authorList>
            <consortium name="Lawrence Berkeley National Laboratory"/>
            <person name="Harder C.B."/>
            <person name="Miyauchi S."/>
            <person name="Viragh M."/>
            <person name="Kuo A."/>
            <person name="Thoen E."/>
            <person name="Andreopoulos B."/>
            <person name="Lu D."/>
            <person name="Skrede I."/>
            <person name="Drula E."/>
            <person name="Henrissat B."/>
            <person name="Morin E."/>
            <person name="Kohler A."/>
            <person name="Barry K."/>
            <person name="LaButti K."/>
            <person name="Morin E."/>
            <person name="Salamov A."/>
            <person name="Lipzen A."/>
            <person name="Mereny Z."/>
            <person name="Hegedus B."/>
            <person name="Baldrian P."/>
            <person name="Stursova M."/>
            <person name="Weitz H."/>
            <person name="Taylor A."/>
            <person name="Grigoriev I.V."/>
            <person name="Nagy L.G."/>
            <person name="Martin F."/>
            <person name="Kauserud H."/>
        </authorList>
    </citation>
    <scope>NUCLEOTIDE SEQUENCE</scope>
    <source>
        <strain evidence="6">CBHHK067</strain>
    </source>
</reference>
<dbReference type="Gene3D" id="6.10.140.2220">
    <property type="match status" value="1"/>
</dbReference>